<dbReference type="PANTHER" id="PTHR30579:SF2">
    <property type="entry name" value="HTH-TYPE TRANSCRIPTIONAL REGULATOR ARGP"/>
    <property type="match status" value="1"/>
</dbReference>
<dbReference type="RefSeq" id="WP_085889378.1">
    <property type="nucleotide sequence ID" value="NZ_FWFN01000007.1"/>
</dbReference>
<evidence type="ECO:0000259" key="5">
    <source>
        <dbReference type="PROSITE" id="PS50931"/>
    </source>
</evidence>
<comment type="similarity">
    <text evidence="1">Belongs to the LysR transcriptional regulatory family.</text>
</comment>
<name>A0A1X6ZYF9_9RHOB</name>
<dbReference type="GO" id="GO:0003700">
    <property type="term" value="F:DNA-binding transcription factor activity"/>
    <property type="evidence" value="ECO:0007669"/>
    <property type="project" value="InterPro"/>
</dbReference>
<keyword evidence="3" id="KW-0238">DNA-binding</keyword>
<dbReference type="NCBIfam" id="TIGR03298">
    <property type="entry name" value="argP"/>
    <property type="match status" value="1"/>
</dbReference>
<dbReference type="Pfam" id="PF00126">
    <property type="entry name" value="HTH_1"/>
    <property type="match status" value="1"/>
</dbReference>
<dbReference type="InterPro" id="IPR050176">
    <property type="entry name" value="LTTR"/>
</dbReference>
<dbReference type="Gene3D" id="1.10.10.10">
    <property type="entry name" value="Winged helix-like DNA-binding domain superfamily/Winged helix DNA-binding domain"/>
    <property type="match status" value="1"/>
</dbReference>
<dbReference type="InterPro" id="IPR036388">
    <property type="entry name" value="WH-like_DNA-bd_sf"/>
</dbReference>
<protein>
    <submittedName>
        <fullName evidence="6">Putative HTH-type transcriptional regulator/MT2039</fullName>
    </submittedName>
</protein>
<dbReference type="PANTHER" id="PTHR30579">
    <property type="entry name" value="TRANSCRIPTIONAL REGULATOR"/>
    <property type="match status" value="1"/>
</dbReference>
<feature type="domain" description="HTH lysR-type" evidence="5">
    <location>
        <begin position="1"/>
        <end position="59"/>
    </location>
</feature>
<dbReference type="InterPro" id="IPR036390">
    <property type="entry name" value="WH_DNA-bd_sf"/>
</dbReference>
<dbReference type="Gene3D" id="3.40.190.290">
    <property type="match status" value="1"/>
</dbReference>
<evidence type="ECO:0000256" key="1">
    <source>
        <dbReference type="ARBA" id="ARBA00009437"/>
    </source>
</evidence>
<dbReference type="InterPro" id="IPR017685">
    <property type="entry name" value="ArgP"/>
</dbReference>
<evidence type="ECO:0000256" key="2">
    <source>
        <dbReference type="ARBA" id="ARBA00023015"/>
    </source>
</evidence>
<proteinExistence type="inferred from homology"/>
<accession>A0A1X6ZYF9</accession>
<evidence type="ECO:0000256" key="3">
    <source>
        <dbReference type="ARBA" id="ARBA00023125"/>
    </source>
</evidence>
<sequence>MQLDRAQLATLSAILRRGSFEQAAMDLGITQSAVSQRLRALEERIGAVLVQRGPPATATATGAQLVRHAEEVGQLEALTLRRLGLEPTSARVRIAVNADSLATWLPPALARAQEAMPGTLFSIDVDDQDHSVEWLRRGQVSAALTSDGTALRGCEAHPMGALRYIPVASPAFIARHFAHGVTAKALARAPTLIFNEKDTLPASWLRRFAGPGPLPPAHRLPSAEGFTLAIRDGLGWGLNPRALLERDLEAGTLVELIPNATLDTPLYWQVSRVMAEALAPLTQALRQTARDHLVAP</sequence>
<gene>
    <name evidence="6" type="ORF">PSM7751_03344</name>
</gene>
<dbReference type="SUPFAM" id="SSF46785">
    <property type="entry name" value="Winged helix' DNA-binding domain"/>
    <property type="match status" value="1"/>
</dbReference>
<dbReference type="InterPro" id="IPR005119">
    <property type="entry name" value="LysR_subst-bd"/>
</dbReference>
<keyword evidence="2" id="KW-0805">Transcription regulation</keyword>
<dbReference type="SUPFAM" id="SSF53850">
    <property type="entry name" value="Periplasmic binding protein-like II"/>
    <property type="match status" value="1"/>
</dbReference>
<dbReference type="NCBIfam" id="NF009888">
    <property type="entry name" value="PRK13348.1"/>
    <property type="match status" value="1"/>
</dbReference>
<keyword evidence="7" id="KW-1185">Reference proteome</keyword>
<dbReference type="Proteomes" id="UP000193963">
    <property type="component" value="Unassembled WGS sequence"/>
</dbReference>
<dbReference type="PROSITE" id="PS50931">
    <property type="entry name" value="HTH_LYSR"/>
    <property type="match status" value="1"/>
</dbReference>
<dbReference type="PRINTS" id="PR00039">
    <property type="entry name" value="HTHLYSR"/>
</dbReference>
<dbReference type="AlphaFoldDB" id="A0A1X6ZYF9"/>
<evidence type="ECO:0000313" key="7">
    <source>
        <dbReference type="Proteomes" id="UP000193963"/>
    </source>
</evidence>
<evidence type="ECO:0000256" key="4">
    <source>
        <dbReference type="ARBA" id="ARBA00023163"/>
    </source>
</evidence>
<reference evidence="6 7" key="1">
    <citation type="submission" date="2017-03" db="EMBL/GenBank/DDBJ databases">
        <authorList>
            <person name="Afonso C.L."/>
            <person name="Miller P.J."/>
            <person name="Scott M.A."/>
            <person name="Spackman E."/>
            <person name="Goraichik I."/>
            <person name="Dimitrov K.M."/>
            <person name="Suarez D.L."/>
            <person name="Swayne D.E."/>
        </authorList>
    </citation>
    <scope>NUCLEOTIDE SEQUENCE [LARGE SCALE GENOMIC DNA]</scope>
    <source>
        <strain evidence="6 7">CECT 7751</strain>
    </source>
</reference>
<dbReference type="OrthoDB" id="3252676at2"/>
<dbReference type="NCBIfam" id="NF002964">
    <property type="entry name" value="PRK03635.1"/>
    <property type="match status" value="1"/>
</dbReference>
<organism evidence="6 7">
    <name type="scientific">Pseudooceanicola marinus</name>
    <dbReference type="NCBI Taxonomy" id="396013"/>
    <lineage>
        <taxon>Bacteria</taxon>
        <taxon>Pseudomonadati</taxon>
        <taxon>Pseudomonadota</taxon>
        <taxon>Alphaproteobacteria</taxon>
        <taxon>Rhodobacterales</taxon>
        <taxon>Paracoccaceae</taxon>
        <taxon>Pseudooceanicola</taxon>
    </lineage>
</organism>
<evidence type="ECO:0000313" key="6">
    <source>
        <dbReference type="EMBL" id="SLN65261.1"/>
    </source>
</evidence>
<dbReference type="EMBL" id="FWFN01000007">
    <property type="protein sequence ID" value="SLN65261.1"/>
    <property type="molecule type" value="Genomic_DNA"/>
</dbReference>
<keyword evidence="4" id="KW-0804">Transcription</keyword>
<dbReference type="Pfam" id="PF03466">
    <property type="entry name" value="LysR_substrate"/>
    <property type="match status" value="1"/>
</dbReference>
<dbReference type="GO" id="GO:0003677">
    <property type="term" value="F:DNA binding"/>
    <property type="evidence" value="ECO:0007669"/>
    <property type="project" value="UniProtKB-KW"/>
</dbReference>
<dbReference type="InterPro" id="IPR000847">
    <property type="entry name" value="LysR_HTH_N"/>
</dbReference>